<evidence type="ECO:0000313" key="2">
    <source>
        <dbReference type="EMBL" id="SDD90561.1"/>
    </source>
</evidence>
<evidence type="ECO:0000313" key="3">
    <source>
        <dbReference type="Proteomes" id="UP000199344"/>
    </source>
</evidence>
<sequence length="81" mass="8554">MSGGASQPLRAVSLVRVVVQMRVVVQVQVVLPVMLRVAVSMQHKVLARPRCAAGSVQGREAPQGQCGAPPRSRVSATENLP</sequence>
<name>A0A1G6YJU4_9RHOB</name>
<feature type="region of interest" description="Disordered" evidence="1">
    <location>
        <begin position="54"/>
        <end position="81"/>
    </location>
</feature>
<dbReference type="Proteomes" id="UP000199344">
    <property type="component" value="Unassembled WGS sequence"/>
</dbReference>
<dbReference type="EMBL" id="FNAH01000003">
    <property type="protein sequence ID" value="SDD90561.1"/>
    <property type="molecule type" value="Genomic_DNA"/>
</dbReference>
<protein>
    <submittedName>
        <fullName evidence="2">Uncharacterized protein</fullName>
    </submittedName>
</protein>
<evidence type="ECO:0000256" key="1">
    <source>
        <dbReference type="SAM" id="MobiDB-lite"/>
    </source>
</evidence>
<organism evidence="2 3">
    <name type="scientific">Paracoccus isoporae</name>
    <dbReference type="NCBI Taxonomy" id="591205"/>
    <lineage>
        <taxon>Bacteria</taxon>
        <taxon>Pseudomonadati</taxon>
        <taxon>Pseudomonadota</taxon>
        <taxon>Alphaproteobacteria</taxon>
        <taxon>Rhodobacterales</taxon>
        <taxon>Paracoccaceae</taxon>
        <taxon>Paracoccus</taxon>
    </lineage>
</organism>
<keyword evidence="3" id="KW-1185">Reference proteome</keyword>
<gene>
    <name evidence="2" type="ORF">SAMN05421538_1032</name>
</gene>
<reference evidence="2 3" key="1">
    <citation type="submission" date="2016-10" db="EMBL/GenBank/DDBJ databases">
        <authorList>
            <person name="de Groot N.N."/>
        </authorList>
    </citation>
    <scope>NUCLEOTIDE SEQUENCE [LARGE SCALE GENOMIC DNA]</scope>
    <source>
        <strain evidence="2 3">DSM 22220</strain>
    </source>
</reference>
<proteinExistence type="predicted"/>
<dbReference type="AlphaFoldDB" id="A0A1G6YJU4"/>
<accession>A0A1G6YJU4</accession>